<comment type="caution">
    <text evidence="1">The sequence shown here is derived from an EMBL/GenBank/DDBJ whole genome shotgun (WGS) entry which is preliminary data.</text>
</comment>
<sequence length="403" mass="45194">MPPHEGLVHQQEYDWRDSNVELINSDIDHKVKYQSAASEPAWNNGTIGNQAGLFIWRIEDFEVVPWPRGNYGSFYEGDSYIVLHTEEVKGDAETHLIHDIFFWLGRATTQDEAGTAAYKTVELDEFLHGAATQHRELQISPSDAFSALFPRLKILRGGVRSGFNHVETKNEPQHTDTLLRVFKHPSSTAGRDAVLVHEVEPMWHSLDEGDVFILDKGDKIFVWQGRKCSPMEKLKAAQVVNDLTIAKHVDVEVLSQEEMRGKVVIDYLGGQDLEFGTRFECARPVSSATERDTKKLFKLSDAGGELAFDLVKEGNGIGREDLDGDDVFLLDVGKSIWVWEGSGASRAERATWLKVAQRYSGMQLDAKDLSVAKVKQGNEGKAFWGAVEARADRKTSQELHEAQ</sequence>
<dbReference type="Proteomes" id="UP000799754">
    <property type="component" value="Unassembled WGS sequence"/>
</dbReference>
<evidence type="ECO:0000313" key="1">
    <source>
        <dbReference type="EMBL" id="KAF2624282.1"/>
    </source>
</evidence>
<dbReference type="EMBL" id="MU006731">
    <property type="protein sequence ID" value="KAF2624282.1"/>
    <property type="molecule type" value="Genomic_DNA"/>
</dbReference>
<reference evidence="1" key="1">
    <citation type="journal article" date="2020" name="Stud. Mycol.">
        <title>101 Dothideomycetes genomes: a test case for predicting lifestyles and emergence of pathogens.</title>
        <authorList>
            <person name="Haridas S."/>
            <person name="Albert R."/>
            <person name="Binder M."/>
            <person name="Bloem J."/>
            <person name="Labutti K."/>
            <person name="Salamov A."/>
            <person name="Andreopoulos B."/>
            <person name="Baker S."/>
            <person name="Barry K."/>
            <person name="Bills G."/>
            <person name="Bluhm B."/>
            <person name="Cannon C."/>
            <person name="Castanera R."/>
            <person name="Culley D."/>
            <person name="Daum C."/>
            <person name="Ezra D."/>
            <person name="Gonzalez J."/>
            <person name="Henrissat B."/>
            <person name="Kuo A."/>
            <person name="Liang C."/>
            <person name="Lipzen A."/>
            <person name="Lutzoni F."/>
            <person name="Magnuson J."/>
            <person name="Mondo S."/>
            <person name="Nolan M."/>
            <person name="Ohm R."/>
            <person name="Pangilinan J."/>
            <person name="Park H.-J."/>
            <person name="Ramirez L."/>
            <person name="Alfaro M."/>
            <person name="Sun H."/>
            <person name="Tritt A."/>
            <person name="Yoshinaga Y."/>
            <person name="Zwiers L.-H."/>
            <person name="Turgeon B."/>
            <person name="Goodwin S."/>
            <person name="Spatafora J."/>
            <person name="Crous P."/>
            <person name="Grigoriev I."/>
        </authorList>
    </citation>
    <scope>NUCLEOTIDE SEQUENCE</scope>
    <source>
        <strain evidence="1">CBS 525.71</strain>
    </source>
</reference>
<accession>A0ACB6RSN1</accession>
<protein>
    <submittedName>
        <fullName evidence="1">Actin depolymerizing protein</fullName>
    </submittedName>
</protein>
<evidence type="ECO:0000313" key="2">
    <source>
        <dbReference type="Proteomes" id="UP000799754"/>
    </source>
</evidence>
<keyword evidence="2" id="KW-1185">Reference proteome</keyword>
<name>A0ACB6RSN1_9PLEO</name>
<organism evidence="1 2">
    <name type="scientific">Macroventuria anomochaeta</name>
    <dbReference type="NCBI Taxonomy" id="301207"/>
    <lineage>
        <taxon>Eukaryota</taxon>
        <taxon>Fungi</taxon>
        <taxon>Dikarya</taxon>
        <taxon>Ascomycota</taxon>
        <taxon>Pezizomycotina</taxon>
        <taxon>Dothideomycetes</taxon>
        <taxon>Pleosporomycetidae</taxon>
        <taxon>Pleosporales</taxon>
        <taxon>Pleosporineae</taxon>
        <taxon>Didymellaceae</taxon>
        <taxon>Macroventuria</taxon>
    </lineage>
</organism>
<gene>
    <name evidence="1" type="ORF">BU25DRAFT_413544</name>
</gene>
<proteinExistence type="predicted"/>